<proteinExistence type="predicted"/>
<reference evidence="1" key="1">
    <citation type="journal article" date="2023" name="G3 (Bethesda)">
        <title>A reference genome for the long-term kleptoplast-retaining sea slug Elysia crispata morphotype clarki.</title>
        <authorList>
            <person name="Eastman K.E."/>
            <person name="Pendleton A.L."/>
            <person name="Shaikh M.A."/>
            <person name="Suttiyut T."/>
            <person name="Ogas R."/>
            <person name="Tomko P."/>
            <person name="Gavelis G."/>
            <person name="Widhalm J.R."/>
            <person name="Wisecaver J.H."/>
        </authorList>
    </citation>
    <scope>NUCLEOTIDE SEQUENCE</scope>
    <source>
        <strain evidence="1">ECLA1</strain>
    </source>
</reference>
<evidence type="ECO:0000313" key="2">
    <source>
        <dbReference type="Proteomes" id="UP001283361"/>
    </source>
</evidence>
<evidence type="ECO:0000313" key="1">
    <source>
        <dbReference type="EMBL" id="KAK3790985.1"/>
    </source>
</evidence>
<accession>A0AAE1AN77</accession>
<protein>
    <submittedName>
        <fullName evidence="1">Uncharacterized protein</fullName>
    </submittedName>
</protein>
<keyword evidence="2" id="KW-1185">Reference proteome</keyword>
<dbReference type="EMBL" id="JAWDGP010001492">
    <property type="protein sequence ID" value="KAK3790985.1"/>
    <property type="molecule type" value="Genomic_DNA"/>
</dbReference>
<sequence length="69" mass="7984">MAYENLINYALPQQTRAQNNELYFPGPARLSSVERLARGGCHRNLWDTVAMRNRMRNTYSTVKASFVSF</sequence>
<dbReference type="Proteomes" id="UP001283361">
    <property type="component" value="Unassembled WGS sequence"/>
</dbReference>
<comment type="caution">
    <text evidence="1">The sequence shown here is derived from an EMBL/GenBank/DDBJ whole genome shotgun (WGS) entry which is preliminary data.</text>
</comment>
<name>A0AAE1AN77_9GAST</name>
<dbReference type="AlphaFoldDB" id="A0AAE1AN77"/>
<gene>
    <name evidence="1" type="ORF">RRG08_013606</name>
</gene>
<organism evidence="1 2">
    <name type="scientific">Elysia crispata</name>
    <name type="common">lettuce slug</name>
    <dbReference type="NCBI Taxonomy" id="231223"/>
    <lineage>
        <taxon>Eukaryota</taxon>
        <taxon>Metazoa</taxon>
        <taxon>Spiralia</taxon>
        <taxon>Lophotrochozoa</taxon>
        <taxon>Mollusca</taxon>
        <taxon>Gastropoda</taxon>
        <taxon>Heterobranchia</taxon>
        <taxon>Euthyneura</taxon>
        <taxon>Panpulmonata</taxon>
        <taxon>Sacoglossa</taxon>
        <taxon>Placobranchoidea</taxon>
        <taxon>Plakobranchidae</taxon>
        <taxon>Elysia</taxon>
    </lineage>
</organism>